<keyword evidence="4" id="KW-0804">Transcription</keyword>
<dbReference type="RefSeq" id="WP_213483925.1">
    <property type="nucleotide sequence ID" value="NZ_CAJRAY010000026.1"/>
</dbReference>
<dbReference type="PRINTS" id="PR00039">
    <property type="entry name" value="HTHLYSR"/>
</dbReference>
<comment type="similarity">
    <text evidence="1">Belongs to the LysR transcriptional regulatory family.</text>
</comment>
<evidence type="ECO:0000313" key="7">
    <source>
        <dbReference type="Proteomes" id="UP000681526"/>
    </source>
</evidence>
<evidence type="ECO:0000256" key="1">
    <source>
        <dbReference type="ARBA" id="ARBA00009437"/>
    </source>
</evidence>
<dbReference type="Pfam" id="PF03466">
    <property type="entry name" value="LysR_substrate"/>
    <property type="match status" value="1"/>
</dbReference>
<evidence type="ECO:0000259" key="5">
    <source>
        <dbReference type="PROSITE" id="PS50931"/>
    </source>
</evidence>
<evidence type="ECO:0000256" key="3">
    <source>
        <dbReference type="ARBA" id="ARBA00023125"/>
    </source>
</evidence>
<dbReference type="SUPFAM" id="SSF46785">
    <property type="entry name" value="Winged helix' DNA-binding domain"/>
    <property type="match status" value="1"/>
</dbReference>
<name>A0ABM8V2D6_THEXY</name>
<dbReference type="InterPro" id="IPR036390">
    <property type="entry name" value="WH_DNA-bd_sf"/>
</dbReference>
<gene>
    <name evidence="6" type="primary">txxe 1362</name>
    <name evidence="6" type="ORF">TXXE_06470</name>
</gene>
<dbReference type="InterPro" id="IPR036388">
    <property type="entry name" value="WH-like_DNA-bd_sf"/>
</dbReference>
<evidence type="ECO:0000256" key="4">
    <source>
        <dbReference type="ARBA" id="ARBA00023163"/>
    </source>
</evidence>
<dbReference type="PANTHER" id="PTHR30419">
    <property type="entry name" value="HTH-TYPE TRANSCRIPTIONAL REGULATOR YBHD"/>
    <property type="match status" value="1"/>
</dbReference>
<accession>A0ABM8V2D6</accession>
<dbReference type="PROSITE" id="PS50931">
    <property type="entry name" value="HTH_LYSR"/>
    <property type="match status" value="1"/>
</dbReference>
<keyword evidence="2" id="KW-0805">Transcription regulation</keyword>
<proteinExistence type="inferred from homology"/>
<keyword evidence="3" id="KW-0238">DNA-binding</keyword>
<evidence type="ECO:0000313" key="6">
    <source>
        <dbReference type="EMBL" id="CAG5082864.1"/>
    </source>
</evidence>
<keyword evidence="7" id="KW-1185">Reference proteome</keyword>
<dbReference type="Gene3D" id="1.10.10.10">
    <property type="entry name" value="Winged helix-like DNA-binding domain superfamily/Winged helix DNA-binding domain"/>
    <property type="match status" value="1"/>
</dbReference>
<dbReference type="InterPro" id="IPR050950">
    <property type="entry name" value="HTH-type_LysR_regulators"/>
</dbReference>
<evidence type="ECO:0000256" key="2">
    <source>
        <dbReference type="ARBA" id="ARBA00023015"/>
    </source>
</evidence>
<feature type="domain" description="HTH lysR-type" evidence="5">
    <location>
        <begin position="1"/>
        <end position="58"/>
    </location>
</feature>
<dbReference type="Pfam" id="PF00126">
    <property type="entry name" value="HTH_1"/>
    <property type="match status" value="1"/>
</dbReference>
<dbReference type="Proteomes" id="UP000681526">
    <property type="component" value="Unassembled WGS sequence"/>
</dbReference>
<dbReference type="InterPro" id="IPR005119">
    <property type="entry name" value="LysR_subst-bd"/>
</dbReference>
<dbReference type="CDD" id="cd05466">
    <property type="entry name" value="PBP2_LTTR_substrate"/>
    <property type="match status" value="1"/>
</dbReference>
<dbReference type="PANTHER" id="PTHR30419:SF28">
    <property type="entry name" value="HTH-TYPE TRANSCRIPTIONAL REGULATOR BSDA"/>
    <property type="match status" value="1"/>
</dbReference>
<sequence length="310" mass="34990">MELLQLQYFRTVARLEHMTRAAQELRIAQPALSKTIARLEEHVGVPLFDRQSGRIRLNAFGRTFLHKVETALNLLEEAKREVAELAGLEQGSIRLVTSTMTSLVEPIREFLERHPNVDMQITHAASMDELAASIDSGEADIGFSVMPIDREGVEQSRVLGEELYLVVPRKHRLAGRSAVRLADAAGEPFIGYKEGFIFQDVNDALFRQAGISPRFVCRVDEPAAILSLVRAGLGVALFACINPDDPELVYLPIKRPVCRRDYWLVWPQRRYLSLAARKFIDFIGGYFAEENRKSGFFRGTDWRTMSAGEV</sequence>
<dbReference type="SUPFAM" id="SSF53850">
    <property type="entry name" value="Periplasmic binding protein-like II"/>
    <property type="match status" value="1"/>
</dbReference>
<dbReference type="Gene3D" id="3.40.190.290">
    <property type="match status" value="1"/>
</dbReference>
<dbReference type="InterPro" id="IPR000847">
    <property type="entry name" value="LysR_HTH_N"/>
</dbReference>
<organism evidence="6 7">
    <name type="scientific">Thermobacillus xylanilyticus</name>
    <dbReference type="NCBI Taxonomy" id="76633"/>
    <lineage>
        <taxon>Bacteria</taxon>
        <taxon>Bacillati</taxon>
        <taxon>Bacillota</taxon>
        <taxon>Bacilli</taxon>
        <taxon>Bacillales</taxon>
        <taxon>Paenibacillaceae</taxon>
        <taxon>Thermobacillus</taxon>
    </lineage>
</organism>
<comment type="caution">
    <text evidence="6">The sequence shown here is derived from an EMBL/GenBank/DDBJ whole genome shotgun (WGS) entry which is preliminary data.</text>
</comment>
<dbReference type="EMBL" id="CAJRAY010000026">
    <property type="protein sequence ID" value="CAG5082864.1"/>
    <property type="molecule type" value="Genomic_DNA"/>
</dbReference>
<protein>
    <submittedName>
        <fullName evidence="6">Transcriptional regulator</fullName>
    </submittedName>
</protein>
<reference evidence="6 7" key="1">
    <citation type="submission" date="2021-04" db="EMBL/GenBank/DDBJ databases">
        <authorList>
            <person name="Rakotoarivonina H."/>
        </authorList>
    </citation>
    <scope>NUCLEOTIDE SEQUENCE [LARGE SCALE GENOMIC DNA]</scope>
    <source>
        <strain evidence="6 7">XE</strain>
    </source>
</reference>